<keyword evidence="3" id="KW-1185">Reference proteome</keyword>
<protein>
    <submittedName>
        <fullName evidence="2">Uncharacterized protein</fullName>
    </submittedName>
</protein>
<proteinExistence type="predicted"/>
<dbReference type="Proteomes" id="UP001386437">
    <property type="component" value="Unassembled WGS sequence"/>
</dbReference>
<accession>A0ABU8ILV8</accession>
<evidence type="ECO:0000256" key="1">
    <source>
        <dbReference type="SAM" id="MobiDB-lite"/>
    </source>
</evidence>
<feature type="region of interest" description="Disordered" evidence="1">
    <location>
        <begin position="1"/>
        <end position="21"/>
    </location>
</feature>
<evidence type="ECO:0000313" key="3">
    <source>
        <dbReference type="Proteomes" id="UP001386437"/>
    </source>
</evidence>
<name>A0ABU8ILV8_9BURK</name>
<dbReference type="SUPFAM" id="SSF48498">
    <property type="entry name" value="Tetracyclin repressor-like, C-terminal domain"/>
    <property type="match status" value="1"/>
</dbReference>
<comment type="caution">
    <text evidence="2">The sequence shown here is derived from an EMBL/GenBank/DDBJ whole genome shotgun (WGS) entry which is preliminary data.</text>
</comment>
<dbReference type="InterPro" id="IPR036271">
    <property type="entry name" value="Tet_transcr_reg_TetR-rel_C_sf"/>
</dbReference>
<reference evidence="2 3" key="1">
    <citation type="journal article" date="2022" name="Arch. Microbiol.">
        <title>Paraburkholderia bengalensis sp. nov. isolated from roots of Oryza sativa, IR64.</title>
        <authorList>
            <person name="Nag P."/>
            <person name="Mondal N."/>
            <person name="Sarkar J."/>
            <person name="Das S."/>
        </authorList>
    </citation>
    <scope>NUCLEOTIDE SEQUENCE [LARGE SCALE GENOMIC DNA]</scope>
    <source>
        <strain evidence="2 3">IR64_4_BI</strain>
    </source>
</reference>
<sequence length="81" mass="9139">MIAEAARRAMQKGQEKLDPLFAGKKRPTLEQVVDMWLDPDHVENRTDGCGICTLAGEARYAGPQVQQVVADLQRRSRLFRT</sequence>
<evidence type="ECO:0000313" key="2">
    <source>
        <dbReference type="EMBL" id="MEI5996583.1"/>
    </source>
</evidence>
<organism evidence="2 3">
    <name type="scientific">Paraburkholderia bengalensis</name>
    <dbReference type="NCBI Taxonomy" id="2747562"/>
    <lineage>
        <taxon>Bacteria</taxon>
        <taxon>Pseudomonadati</taxon>
        <taxon>Pseudomonadota</taxon>
        <taxon>Betaproteobacteria</taxon>
        <taxon>Burkholderiales</taxon>
        <taxon>Burkholderiaceae</taxon>
        <taxon>Paraburkholderia</taxon>
    </lineage>
</organism>
<gene>
    <name evidence="2" type="ORF">H3V53_05000</name>
</gene>
<dbReference type="RefSeq" id="WP_336597003.1">
    <property type="nucleotide sequence ID" value="NZ_JACFYJ010000005.1"/>
</dbReference>
<dbReference type="Gene3D" id="1.10.357.10">
    <property type="entry name" value="Tetracycline Repressor, domain 2"/>
    <property type="match status" value="1"/>
</dbReference>
<dbReference type="EMBL" id="JACFYJ010000005">
    <property type="protein sequence ID" value="MEI5996583.1"/>
    <property type="molecule type" value="Genomic_DNA"/>
</dbReference>